<reference evidence="6" key="1">
    <citation type="journal article" date="2017" name="Mycologia">
        <title>Fusarium algeriense, sp. nov., a novel toxigenic crown rot pathogen of durum wheat from Algeria is nested in the Fusarium burgessii species complex.</title>
        <authorList>
            <person name="Laraba I."/>
            <person name="Keddad A."/>
            <person name="Boureghda H."/>
            <person name="Abdallah N."/>
            <person name="Vaughan M.M."/>
            <person name="Proctor R.H."/>
            <person name="Busman M."/>
            <person name="O'Donnell K."/>
        </authorList>
    </citation>
    <scope>NUCLEOTIDE SEQUENCE</scope>
    <source>
        <strain evidence="6">NRRL 25174</strain>
    </source>
</reference>
<dbReference type="GO" id="GO:0016787">
    <property type="term" value="F:hydrolase activity"/>
    <property type="evidence" value="ECO:0007669"/>
    <property type="project" value="InterPro"/>
</dbReference>
<dbReference type="GO" id="GO:0050661">
    <property type="term" value="F:NADP binding"/>
    <property type="evidence" value="ECO:0007669"/>
    <property type="project" value="InterPro"/>
</dbReference>
<dbReference type="SUPFAM" id="SSF53474">
    <property type="entry name" value="alpha/beta-Hydrolases"/>
    <property type="match status" value="1"/>
</dbReference>
<organism evidence="6 7">
    <name type="scientific">Fusarium beomiforme</name>
    <dbReference type="NCBI Taxonomy" id="44412"/>
    <lineage>
        <taxon>Eukaryota</taxon>
        <taxon>Fungi</taxon>
        <taxon>Dikarya</taxon>
        <taxon>Ascomycota</taxon>
        <taxon>Pezizomycotina</taxon>
        <taxon>Sordariomycetes</taxon>
        <taxon>Hypocreomycetidae</taxon>
        <taxon>Hypocreales</taxon>
        <taxon>Nectriaceae</taxon>
        <taxon>Fusarium</taxon>
        <taxon>Fusarium burgessii species complex</taxon>
    </lineage>
</organism>
<dbReference type="InterPro" id="IPR020946">
    <property type="entry name" value="Flavin_mOase-like"/>
</dbReference>
<dbReference type="InterPro" id="IPR036188">
    <property type="entry name" value="FAD/NAD-bd_sf"/>
</dbReference>
<dbReference type="PANTHER" id="PTHR42877:SF1">
    <property type="entry name" value="FAD-BINDING MONOOXYGENASE STCW"/>
    <property type="match status" value="1"/>
</dbReference>
<keyword evidence="3" id="KW-0274">FAD</keyword>
<accession>A0A9P5A594</accession>
<keyword evidence="7" id="KW-1185">Reference proteome</keyword>
<dbReference type="Pfam" id="PF00743">
    <property type="entry name" value="FMO-like"/>
    <property type="match status" value="1"/>
</dbReference>
<protein>
    <submittedName>
        <fullName evidence="6">FAD NAD(P)-binding domain protein</fullName>
    </submittedName>
</protein>
<evidence type="ECO:0000259" key="5">
    <source>
        <dbReference type="Pfam" id="PF07859"/>
    </source>
</evidence>
<evidence type="ECO:0000313" key="6">
    <source>
        <dbReference type="EMBL" id="KAF4331793.1"/>
    </source>
</evidence>
<dbReference type="Proteomes" id="UP000730481">
    <property type="component" value="Unassembled WGS sequence"/>
</dbReference>
<evidence type="ECO:0000256" key="2">
    <source>
        <dbReference type="ARBA" id="ARBA00022630"/>
    </source>
</evidence>
<keyword evidence="4" id="KW-0560">Oxidoreductase</keyword>
<dbReference type="GO" id="GO:0004499">
    <property type="term" value="F:N,N-dimethylaniline monooxygenase activity"/>
    <property type="evidence" value="ECO:0007669"/>
    <property type="project" value="InterPro"/>
</dbReference>
<feature type="domain" description="Alpha/beta hydrolase fold-3" evidence="5">
    <location>
        <begin position="97"/>
        <end position="309"/>
    </location>
</feature>
<dbReference type="InterPro" id="IPR051209">
    <property type="entry name" value="FAD-bind_Monooxygenase_sf"/>
</dbReference>
<dbReference type="InterPro" id="IPR013094">
    <property type="entry name" value="AB_hydrolase_3"/>
</dbReference>
<dbReference type="GO" id="GO:0050660">
    <property type="term" value="F:flavin adenine dinucleotide binding"/>
    <property type="evidence" value="ECO:0007669"/>
    <property type="project" value="InterPro"/>
</dbReference>
<dbReference type="Pfam" id="PF07859">
    <property type="entry name" value="Abhydrolase_3"/>
    <property type="match status" value="1"/>
</dbReference>
<comment type="similarity">
    <text evidence="1">Belongs to the FAD-binding monooxygenase family.</text>
</comment>
<dbReference type="EMBL" id="PVQB02001397">
    <property type="protein sequence ID" value="KAF4331793.1"/>
    <property type="molecule type" value="Genomic_DNA"/>
</dbReference>
<proteinExistence type="inferred from homology"/>
<sequence length="888" mass="99559">MSIHQTPAAWPKLGQIDRQLKEIIDANPALAAQSLGDFPNVPAARQHLLESVSQLPPPNLAGIKKSEVQIPVRDGSSIRALIYKPAAPRSYDSPLAVLFHGGGWCIGVPELEEHNAAKLVRNHGAVVLSIDYRKAPEKPFPTAVTDSWDALVWSVNNSSTLGAKPPAGLIIGGSSAGANIAAVLSHLARDNKLSTPLTGVYLHVPFTCAPEILAERYGSEYTSYEQNRNAPGLDAKAAEFLRRHYAPDPKSELFSPLLWPSGHGGLPKTFLQISGLDPLRDDGLIYARELHNAGVDVKINTYPGVPHGFEVFFSSLDIAAKASEEQDVGFKWLFGDLVTSEAKTAEDASNRRLKVVTIGAGFSGILLAYELQKKCQNVEHVIYEKNHEIGGTWLENRYPNCACDVPSHGYTYNFALNPDWPRFFSYSQDIWEYLNKVTHTFGLRKYMTFNTEVLGAVFDESRGKWRLKIRRNIPQTGKFDPTKEPEGEIFYDECDLLLYATGMLNKFKWPEITGLERFKGRLVHTAHWPGDYQAEQWKQDRVAVIGSGASSVQTVPGMQPYVKHMDVFVRTGVWFVQIANNFGSNHEYTDEQKREFKEHPEKLVAHAKDIENQINNMWGVFYTSSKRQESTRELSRQRMAEFIKDERLLKGFTPKFELGCRRVTPGDPYMHAIQEPNVDVHFTHAQMITEDGIIGGDGVERKCDTIVCATGFDVSYRPRFPVIGLNGVDLGKKWENAPEGYLGLGSADMPNFIIFVGPTWPVANGSISGGVQAVANYAVQIVHKMQKDNIKYWAPKQHVVDQFNDHAQEWYKHTVWKDSCRSWYKNNNTGRINAVWPGSSLHYIDVISVPRYEDFIIQYHNNNMWAFLGSRSSFEEFEGAPDAAGLEA</sequence>
<evidence type="ECO:0000256" key="1">
    <source>
        <dbReference type="ARBA" id="ARBA00010139"/>
    </source>
</evidence>
<dbReference type="Gene3D" id="3.50.50.60">
    <property type="entry name" value="FAD/NAD(P)-binding domain"/>
    <property type="match status" value="2"/>
</dbReference>
<keyword evidence="2" id="KW-0285">Flavoprotein</keyword>
<reference evidence="6" key="2">
    <citation type="submission" date="2020-02" db="EMBL/GenBank/DDBJ databases">
        <title>Identification and distribution of gene clusters putatively required for synthesis of sphingolipid metabolism inhibitors in phylogenetically diverse species of the filamentous fungus Fusarium.</title>
        <authorList>
            <person name="Kim H.-S."/>
            <person name="Busman M."/>
            <person name="Brown D.W."/>
            <person name="Divon H."/>
            <person name="Uhlig S."/>
            <person name="Proctor R.H."/>
        </authorList>
    </citation>
    <scope>NUCLEOTIDE SEQUENCE</scope>
    <source>
        <strain evidence="6">NRRL 25174</strain>
    </source>
</reference>
<dbReference type="Gene3D" id="3.40.50.1820">
    <property type="entry name" value="alpha/beta hydrolase"/>
    <property type="match status" value="1"/>
</dbReference>
<gene>
    <name evidence="6" type="ORF">FBEOM_14435</name>
</gene>
<dbReference type="AlphaFoldDB" id="A0A9P5A594"/>
<comment type="caution">
    <text evidence="6">The sequence shown here is derived from an EMBL/GenBank/DDBJ whole genome shotgun (WGS) entry which is preliminary data.</text>
</comment>
<name>A0A9P5A594_9HYPO</name>
<evidence type="ECO:0000256" key="4">
    <source>
        <dbReference type="ARBA" id="ARBA00023002"/>
    </source>
</evidence>
<dbReference type="SUPFAM" id="SSF51905">
    <property type="entry name" value="FAD/NAD(P)-binding domain"/>
    <property type="match status" value="1"/>
</dbReference>
<dbReference type="InterPro" id="IPR029058">
    <property type="entry name" value="AB_hydrolase_fold"/>
</dbReference>
<evidence type="ECO:0000256" key="3">
    <source>
        <dbReference type="ARBA" id="ARBA00022827"/>
    </source>
</evidence>
<dbReference type="OrthoDB" id="74360at2759"/>
<evidence type="ECO:0000313" key="7">
    <source>
        <dbReference type="Proteomes" id="UP000730481"/>
    </source>
</evidence>
<dbReference type="PANTHER" id="PTHR42877">
    <property type="entry name" value="L-ORNITHINE N(5)-MONOOXYGENASE-RELATED"/>
    <property type="match status" value="1"/>
</dbReference>